<gene>
    <name evidence="7" type="ORF">GCM10011365_22420</name>
</gene>
<dbReference type="AlphaFoldDB" id="A0A917CVR3"/>
<dbReference type="Proteomes" id="UP000605253">
    <property type="component" value="Unassembled WGS sequence"/>
</dbReference>
<evidence type="ECO:0000313" key="8">
    <source>
        <dbReference type="Proteomes" id="UP000605253"/>
    </source>
</evidence>
<accession>A0A917CVR3</accession>
<evidence type="ECO:0000259" key="6">
    <source>
        <dbReference type="Pfam" id="PF00892"/>
    </source>
</evidence>
<reference evidence="7" key="1">
    <citation type="journal article" date="2014" name="Int. J. Syst. Evol. Microbiol.">
        <title>Complete genome sequence of Corynebacterium casei LMG S-19264T (=DSM 44701T), isolated from a smear-ripened cheese.</title>
        <authorList>
            <consortium name="US DOE Joint Genome Institute (JGI-PGF)"/>
            <person name="Walter F."/>
            <person name="Albersmeier A."/>
            <person name="Kalinowski J."/>
            <person name="Ruckert C."/>
        </authorList>
    </citation>
    <scope>NUCLEOTIDE SEQUENCE</scope>
    <source>
        <strain evidence="7">CGMCC 1.12181</strain>
    </source>
</reference>
<keyword evidence="8" id="KW-1185">Reference proteome</keyword>
<comment type="caution">
    <text evidence="7">The sequence shown here is derived from an EMBL/GenBank/DDBJ whole genome shotgun (WGS) entry which is preliminary data.</text>
</comment>
<dbReference type="RefSeq" id="WP_188365842.1">
    <property type="nucleotide sequence ID" value="NZ_BAABJF010000009.1"/>
</dbReference>
<feature type="transmembrane region" description="Helical" evidence="5">
    <location>
        <begin position="98"/>
        <end position="120"/>
    </location>
</feature>
<name>A0A917CVR3_9GAMM</name>
<evidence type="ECO:0000256" key="5">
    <source>
        <dbReference type="SAM" id="Phobius"/>
    </source>
</evidence>
<evidence type="ECO:0000256" key="3">
    <source>
        <dbReference type="ARBA" id="ARBA00022989"/>
    </source>
</evidence>
<organism evidence="7 8">
    <name type="scientific">Marinicella pacifica</name>
    <dbReference type="NCBI Taxonomy" id="1171543"/>
    <lineage>
        <taxon>Bacteria</taxon>
        <taxon>Pseudomonadati</taxon>
        <taxon>Pseudomonadota</taxon>
        <taxon>Gammaproteobacteria</taxon>
        <taxon>Lysobacterales</taxon>
        <taxon>Marinicellaceae</taxon>
        <taxon>Marinicella</taxon>
    </lineage>
</organism>
<dbReference type="Pfam" id="PF00892">
    <property type="entry name" value="EamA"/>
    <property type="match status" value="2"/>
</dbReference>
<dbReference type="GO" id="GO:0016020">
    <property type="term" value="C:membrane"/>
    <property type="evidence" value="ECO:0007669"/>
    <property type="project" value="UniProtKB-SubCell"/>
</dbReference>
<feature type="transmembrane region" description="Helical" evidence="5">
    <location>
        <begin position="129"/>
        <end position="145"/>
    </location>
</feature>
<evidence type="ECO:0000256" key="1">
    <source>
        <dbReference type="ARBA" id="ARBA00004141"/>
    </source>
</evidence>
<dbReference type="PANTHER" id="PTHR22911:SF6">
    <property type="entry name" value="SOLUTE CARRIER FAMILY 35 MEMBER G1"/>
    <property type="match status" value="1"/>
</dbReference>
<comment type="subcellular location">
    <subcellularLocation>
        <location evidence="1">Membrane</location>
        <topology evidence="1">Multi-pass membrane protein</topology>
    </subcellularLocation>
</comment>
<keyword evidence="3 5" id="KW-1133">Transmembrane helix</keyword>
<feature type="transmembrane region" description="Helical" evidence="5">
    <location>
        <begin position="151"/>
        <end position="171"/>
    </location>
</feature>
<feature type="transmembrane region" description="Helical" evidence="5">
    <location>
        <begin position="43"/>
        <end position="60"/>
    </location>
</feature>
<feature type="transmembrane region" description="Helical" evidence="5">
    <location>
        <begin position="72"/>
        <end position="92"/>
    </location>
</feature>
<dbReference type="InterPro" id="IPR000620">
    <property type="entry name" value="EamA_dom"/>
</dbReference>
<feature type="transmembrane region" description="Helical" evidence="5">
    <location>
        <begin position="265"/>
        <end position="282"/>
    </location>
</feature>
<reference evidence="7" key="2">
    <citation type="submission" date="2020-09" db="EMBL/GenBank/DDBJ databases">
        <authorList>
            <person name="Sun Q."/>
            <person name="Zhou Y."/>
        </authorList>
    </citation>
    <scope>NUCLEOTIDE SEQUENCE</scope>
    <source>
        <strain evidence="7">CGMCC 1.12181</strain>
    </source>
</reference>
<keyword evidence="4 5" id="KW-0472">Membrane</keyword>
<feature type="transmembrane region" description="Helical" evidence="5">
    <location>
        <begin position="209"/>
        <end position="228"/>
    </location>
</feature>
<sequence length="300" mass="33303">MFPQGTTQGLLRAIGLMLLAALAFSVMNVLIRAASVQLHAFEIAFFRNVFGLLFMLPWFFKHGLNVIRTDRLPLFMVRAVLGIVSMFCFFWGLTVLPLAKAVALGFTVPLFVTVGAAVVLKEAVHARRWAAVIVGFIGTLIILRPSLDGDLIPSLVVVFSALTMAASVLIIKDLSRTENPNTIVIFMVLLMTPLSLPVALTVWQWPDAWGWLLLVLLGFSGSLAHLLFTHAIRGSEVSLVMPFDFARLPFVIVLAWLFFNERVDRWTLIGAVVVFASGAYIAHRESQLQKRRARLIKTTD</sequence>
<dbReference type="InterPro" id="IPR037185">
    <property type="entry name" value="EmrE-like"/>
</dbReference>
<feature type="domain" description="EamA" evidence="6">
    <location>
        <begin position="13"/>
        <end position="143"/>
    </location>
</feature>
<dbReference type="EMBL" id="BMEO01000012">
    <property type="protein sequence ID" value="GGG00693.1"/>
    <property type="molecule type" value="Genomic_DNA"/>
</dbReference>
<dbReference type="SUPFAM" id="SSF103481">
    <property type="entry name" value="Multidrug resistance efflux transporter EmrE"/>
    <property type="match status" value="2"/>
</dbReference>
<protein>
    <submittedName>
        <fullName evidence="7">Membrane protein</fullName>
    </submittedName>
</protein>
<evidence type="ECO:0000256" key="4">
    <source>
        <dbReference type="ARBA" id="ARBA00023136"/>
    </source>
</evidence>
<evidence type="ECO:0000313" key="7">
    <source>
        <dbReference type="EMBL" id="GGG00693.1"/>
    </source>
</evidence>
<feature type="transmembrane region" description="Helical" evidence="5">
    <location>
        <begin position="183"/>
        <end position="203"/>
    </location>
</feature>
<feature type="transmembrane region" description="Helical" evidence="5">
    <location>
        <begin position="240"/>
        <end position="259"/>
    </location>
</feature>
<keyword evidence="2 5" id="KW-0812">Transmembrane</keyword>
<evidence type="ECO:0000256" key="2">
    <source>
        <dbReference type="ARBA" id="ARBA00022692"/>
    </source>
</evidence>
<dbReference type="PANTHER" id="PTHR22911">
    <property type="entry name" value="ACYL-MALONYL CONDENSING ENZYME-RELATED"/>
    <property type="match status" value="1"/>
</dbReference>
<proteinExistence type="predicted"/>
<feature type="domain" description="EamA" evidence="6">
    <location>
        <begin position="155"/>
        <end position="277"/>
    </location>
</feature>